<dbReference type="GO" id="GO:0019288">
    <property type="term" value="P:isopentenyl diphosphate biosynthetic process, methylerythritol 4-phosphate pathway"/>
    <property type="evidence" value="ECO:0007669"/>
    <property type="project" value="TreeGrafter"/>
</dbReference>
<sequence length="591" mass="65908">MLLDSINSPADLKKIPEEQLDALAEEIRQVLITKLAAHGGHVGPNLGTVELEIALHYVFDSPTDRIVFDVSHQSYTHKILTGRREAFTDPSKYNEDSGFTNPDESVHDWFNIGHTSTSLSLGAGLARARDIAGDHYNVINVIGDGSMSGGEAYEGFDVIGEMGTNFITIFNDNGMSIAENHGGIYKNFAALREGNGKADTNLFTAMGFDYRFVREGNNVHELIKALRELKDIDHPVVLHIVTEKGLGYAPAMLHKEHWHWQKPFDESTGLTIHHHELLPGEKFESWSSVTGDWLMNKIKTDPRFVALTSATPDVLHFDEQRRKEAGLHYVDVGIAEETAVAMASGLAKNGAIPVYAFEGTFVQRAYDQIIQDLCINSNPAVLLDFESGAYGMNDVTHLSFHDIVMMGNIPNLVYLAPTTKQEYLAMLEWATTQRERPVAIRVPATRIVEGEEDTTDYNELNKFDMVRKGKDVAIIGVGDFYKLGEQVADQLHEQFGLDATLINPKFISDIDESMLEQLTNDHRLVVTLEDGQLQGGFGEHVARFLGPTDVRVRSYGLERRFVDRYNPAELLEANRLTVPQITEDIQALLSL</sequence>
<keyword evidence="8" id="KW-0479">Metal-binding</keyword>
<keyword evidence="15" id="KW-1185">Reference proteome</keyword>
<dbReference type="RefSeq" id="WP_125963985.1">
    <property type="nucleotide sequence ID" value="NZ_QXGM01000003.1"/>
</dbReference>
<evidence type="ECO:0000256" key="4">
    <source>
        <dbReference type="ARBA" id="ARBA00011081"/>
    </source>
</evidence>
<dbReference type="GO" id="GO:0016114">
    <property type="term" value="P:terpenoid biosynthetic process"/>
    <property type="evidence" value="ECO:0007669"/>
    <property type="project" value="InterPro"/>
</dbReference>
<dbReference type="OrthoDB" id="9803371at2"/>
<evidence type="ECO:0000256" key="9">
    <source>
        <dbReference type="ARBA" id="ARBA00022842"/>
    </source>
</evidence>
<evidence type="ECO:0000259" key="13">
    <source>
        <dbReference type="SMART" id="SM00861"/>
    </source>
</evidence>
<dbReference type="EC" id="2.2.1.7" evidence="6"/>
<dbReference type="GO" id="GO:0009228">
    <property type="term" value="P:thiamine biosynthetic process"/>
    <property type="evidence" value="ECO:0007669"/>
    <property type="project" value="UniProtKB-KW"/>
</dbReference>
<comment type="subunit">
    <text evidence="5">Homodimer.</text>
</comment>
<evidence type="ECO:0000256" key="12">
    <source>
        <dbReference type="ARBA" id="ARBA00023229"/>
    </source>
</evidence>
<dbReference type="Pfam" id="PF02779">
    <property type="entry name" value="Transket_pyr"/>
    <property type="match status" value="1"/>
</dbReference>
<dbReference type="NCBIfam" id="NF003933">
    <property type="entry name" value="PRK05444.2-2"/>
    <property type="match status" value="1"/>
</dbReference>
<evidence type="ECO:0000256" key="6">
    <source>
        <dbReference type="ARBA" id="ARBA00013150"/>
    </source>
</evidence>
<keyword evidence="11" id="KW-0786">Thiamine pyrophosphate</keyword>
<proteinExistence type="inferred from homology"/>
<dbReference type="SUPFAM" id="SSF52922">
    <property type="entry name" value="TK C-terminal domain-like"/>
    <property type="match status" value="1"/>
</dbReference>
<evidence type="ECO:0000256" key="2">
    <source>
        <dbReference type="ARBA" id="ARBA00001964"/>
    </source>
</evidence>
<comment type="cofactor">
    <cofactor evidence="2">
        <name>thiamine diphosphate</name>
        <dbReference type="ChEBI" id="CHEBI:58937"/>
    </cofactor>
</comment>
<dbReference type="PANTHER" id="PTHR43322">
    <property type="entry name" value="1-D-DEOXYXYLULOSE 5-PHOSPHATE SYNTHASE-RELATED"/>
    <property type="match status" value="1"/>
</dbReference>
<evidence type="ECO:0000256" key="7">
    <source>
        <dbReference type="ARBA" id="ARBA00022679"/>
    </source>
</evidence>
<dbReference type="Gene3D" id="3.40.50.920">
    <property type="match status" value="1"/>
</dbReference>
<accession>A0A430FNY1</accession>
<dbReference type="SUPFAM" id="SSF52518">
    <property type="entry name" value="Thiamin diphosphate-binding fold (THDP-binding)"/>
    <property type="match status" value="2"/>
</dbReference>
<comment type="caution">
    <text evidence="14">The sequence shown here is derived from an EMBL/GenBank/DDBJ whole genome shotgun (WGS) entry which is preliminary data.</text>
</comment>
<dbReference type="InterPro" id="IPR005475">
    <property type="entry name" value="Transketolase-like_Pyr-bd"/>
</dbReference>
<dbReference type="AlphaFoldDB" id="A0A430FNY1"/>
<feature type="domain" description="Transketolase-like pyrimidine-binding" evidence="13">
    <location>
        <begin position="284"/>
        <end position="450"/>
    </location>
</feature>
<comment type="cofactor">
    <cofactor evidence="1">
        <name>Mg(2+)</name>
        <dbReference type="ChEBI" id="CHEBI:18420"/>
    </cofactor>
</comment>
<dbReference type="Proteomes" id="UP000287609">
    <property type="component" value="Unassembled WGS sequence"/>
</dbReference>
<dbReference type="InterPro" id="IPR029061">
    <property type="entry name" value="THDP-binding"/>
</dbReference>
<keyword evidence="10" id="KW-0784">Thiamine biosynthesis</keyword>
<reference evidence="14 15" key="1">
    <citation type="submission" date="2018-09" db="EMBL/GenBank/DDBJ databases">
        <title>Characterization of the phylogenetic diversity of five novel species belonging to the genus Bifidobacterium.</title>
        <authorList>
            <person name="Lugli G.A."/>
            <person name="Duranti S."/>
            <person name="Milani C."/>
        </authorList>
    </citation>
    <scope>NUCLEOTIDE SEQUENCE [LARGE SCALE GENOMIC DNA]</scope>
    <source>
        <strain evidence="14 15">2036B</strain>
    </source>
</reference>
<comment type="pathway">
    <text evidence="3">Metabolic intermediate biosynthesis; 1-deoxy-D-xylulose 5-phosphate biosynthesis; 1-deoxy-D-xylulose 5-phosphate from D-glyceraldehyde 3-phosphate and pyruvate: step 1/1.</text>
</comment>
<dbReference type="PANTHER" id="PTHR43322:SF1">
    <property type="entry name" value="1-DEOXY-D-XYLULOSE-5-PHOSPHATE SYNTHASE"/>
    <property type="match status" value="1"/>
</dbReference>
<dbReference type="UniPathway" id="UPA00064">
    <property type="reaction ID" value="UER00091"/>
</dbReference>
<dbReference type="PROSITE" id="PS00801">
    <property type="entry name" value="TRANSKETOLASE_1"/>
    <property type="match status" value="1"/>
</dbReference>
<protein>
    <recommendedName>
        <fullName evidence="6">1-deoxy-D-xylulose-5-phosphate synthase</fullName>
        <ecNumber evidence="6">2.2.1.7</ecNumber>
    </recommendedName>
</protein>
<dbReference type="FunFam" id="3.40.50.970:FF:000010">
    <property type="entry name" value="1-deoxy-D-xylulose-5-phosphate synthase"/>
    <property type="match status" value="1"/>
</dbReference>
<name>A0A430FNY1_9BIFI</name>
<evidence type="ECO:0000256" key="5">
    <source>
        <dbReference type="ARBA" id="ARBA00011738"/>
    </source>
</evidence>
<dbReference type="Pfam" id="PF13292">
    <property type="entry name" value="DXP_synthase_N"/>
    <property type="match status" value="2"/>
</dbReference>
<evidence type="ECO:0000313" key="15">
    <source>
        <dbReference type="Proteomes" id="UP000287609"/>
    </source>
</evidence>
<evidence type="ECO:0000256" key="1">
    <source>
        <dbReference type="ARBA" id="ARBA00001946"/>
    </source>
</evidence>
<dbReference type="CDD" id="cd07033">
    <property type="entry name" value="TPP_PYR_DXS_TK_like"/>
    <property type="match status" value="1"/>
</dbReference>
<gene>
    <name evidence="14" type="ORF">D2E26_1342</name>
</gene>
<dbReference type="CDD" id="cd02007">
    <property type="entry name" value="TPP_DXS"/>
    <property type="match status" value="1"/>
</dbReference>
<dbReference type="EMBL" id="QXGM01000003">
    <property type="protein sequence ID" value="RSX54542.1"/>
    <property type="molecule type" value="Genomic_DNA"/>
</dbReference>
<evidence type="ECO:0000256" key="10">
    <source>
        <dbReference type="ARBA" id="ARBA00022977"/>
    </source>
</evidence>
<dbReference type="NCBIfam" id="NF008968">
    <property type="entry name" value="PRK12315.1"/>
    <property type="match status" value="1"/>
</dbReference>
<evidence type="ECO:0000256" key="8">
    <source>
        <dbReference type="ARBA" id="ARBA00022723"/>
    </source>
</evidence>
<dbReference type="InterPro" id="IPR005477">
    <property type="entry name" value="Dxylulose-5-P_synthase"/>
</dbReference>
<dbReference type="InterPro" id="IPR033248">
    <property type="entry name" value="Transketolase_C"/>
</dbReference>
<dbReference type="InterPro" id="IPR009014">
    <property type="entry name" value="Transketo_C/PFOR_II"/>
</dbReference>
<dbReference type="GO" id="GO:0000287">
    <property type="term" value="F:magnesium ion binding"/>
    <property type="evidence" value="ECO:0007669"/>
    <property type="project" value="UniProtKB-ARBA"/>
</dbReference>
<keyword evidence="12" id="KW-0414">Isoprene biosynthesis</keyword>
<evidence type="ECO:0000256" key="11">
    <source>
        <dbReference type="ARBA" id="ARBA00023052"/>
    </source>
</evidence>
<comment type="similarity">
    <text evidence="4">Belongs to the transketolase family. DXPS subfamily.</text>
</comment>
<dbReference type="SMART" id="SM00861">
    <property type="entry name" value="Transket_pyr"/>
    <property type="match status" value="1"/>
</dbReference>
<keyword evidence="9" id="KW-0460">Magnesium</keyword>
<dbReference type="Gene3D" id="3.40.50.970">
    <property type="match status" value="2"/>
</dbReference>
<organism evidence="14 15">
    <name type="scientific">Bifidobacterium dolichotidis</name>
    <dbReference type="NCBI Taxonomy" id="2306976"/>
    <lineage>
        <taxon>Bacteria</taxon>
        <taxon>Bacillati</taxon>
        <taxon>Actinomycetota</taxon>
        <taxon>Actinomycetes</taxon>
        <taxon>Bifidobacteriales</taxon>
        <taxon>Bifidobacteriaceae</taxon>
        <taxon>Bifidobacterium</taxon>
    </lineage>
</organism>
<dbReference type="GO" id="GO:0008661">
    <property type="term" value="F:1-deoxy-D-xylulose-5-phosphate synthase activity"/>
    <property type="evidence" value="ECO:0007669"/>
    <property type="project" value="UniProtKB-EC"/>
</dbReference>
<evidence type="ECO:0000256" key="3">
    <source>
        <dbReference type="ARBA" id="ARBA00004980"/>
    </source>
</evidence>
<dbReference type="InterPro" id="IPR049557">
    <property type="entry name" value="Transketolase_CS"/>
</dbReference>
<dbReference type="GO" id="GO:0005829">
    <property type="term" value="C:cytosol"/>
    <property type="evidence" value="ECO:0007669"/>
    <property type="project" value="TreeGrafter"/>
</dbReference>
<dbReference type="Pfam" id="PF02780">
    <property type="entry name" value="Transketolase_C"/>
    <property type="match status" value="1"/>
</dbReference>
<keyword evidence="7" id="KW-0808">Transferase</keyword>
<evidence type="ECO:0000313" key="14">
    <source>
        <dbReference type="EMBL" id="RSX54542.1"/>
    </source>
</evidence>